<dbReference type="STRING" id="1346330.M472_04465"/>
<keyword evidence="4" id="KW-1185">Reference proteome</keyword>
<sequence>MKTIAVLVLAIVSALYQHISAQVSLPLLNVKNQSHAPYFNYYQDFQNHFTNKPSQYAALYDKYALIDSTPIYYPITKKAEEYPLPCYQIMGDGTVRTGTSYHYTFLLQMFYKRLSCLKDGSKLDPNFMKYQAFDFFDSESTREAMDLLELYDKERITRDEFDELFERAKAFFRQEEYKHANAIFCFLATVDESYREAAFNNVGLSFYNQKLYGKAIVYFEQAITLYPNGYLGYLNAGAARRYLPVDLGDHNPSIYYFKKAYELAPDNPNVISNYRNAIKQELRESGVEIQEVK</sequence>
<protein>
    <submittedName>
        <fullName evidence="3">Uncharacterized protein</fullName>
    </submittedName>
</protein>
<evidence type="ECO:0000256" key="1">
    <source>
        <dbReference type="PROSITE-ProRule" id="PRU00339"/>
    </source>
</evidence>
<organism evidence="3 4">
    <name type="scientific">Sphingobacterium paucimobilis HER1398</name>
    <dbReference type="NCBI Taxonomy" id="1346330"/>
    <lineage>
        <taxon>Bacteria</taxon>
        <taxon>Pseudomonadati</taxon>
        <taxon>Bacteroidota</taxon>
        <taxon>Sphingobacteriia</taxon>
        <taxon>Sphingobacteriales</taxon>
        <taxon>Sphingobacteriaceae</taxon>
        <taxon>Sphingobacterium</taxon>
    </lineage>
</organism>
<dbReference type="InterPro" id="IPR011990">
    <property type="entry name" value="TPR-like_helical_dom_sf"/>
</dbReference>
<dbReference type="SMART" id="SM00028">
    <property type="entry name" value="TPR"/>
    <property type="match status" value="2"/>
</dbReference>
<proteinExistence type="predicted"/>
<reference evidence="3 4" key="1">
    <citation type="journal article" date="2013" name="Genome Announc.">
        <title>The Draft Genome Sequence of Sphingomonas paucimobilis Strain HER1398 (Proteobacteria), Host to the Giant PAU Phage, Indicates That It Is a Member of the Genus Sphingobacterium (Bacteroidetes).</title>
        <authorList>
            <person name="White R.A.III."/>
            <person name="Suttle C.A."/>
        </authorList>
    </citation>
    <scope>NUCLEOTIDE SEQUENCE [LARGE SCALE GENOMIC DNA]</scope>
    <source>
        <strain evidence="3 4">HER1398</strain>
    </source>
</reference>
<dbReference type="InterPro" id="IPR019734">
    <property type="entry name" value="TPR_rpt"/>
</dbReference>
<keyword evidence="2" id="KW-0732">Signal</keyword>
<gene>
    <name evidence="3" type="ORF">M472_04465</name>
</gene>
<evidence type="ECO:0000313" key="4">
    <source>
        <dbReference type="Proteomes" id="UP000016584"/>
    </source>
</evidence>
<dbReference type="AlphaFoldDB" id="U2H8H0"/>
<comment type="caution">
    <text evidence="3">The sequence shown here is derived from an EMBL/GenBank/DDBJ whole genome shotgun (WGS) entry which is preliminary data.</text>
</comment>
<evidence type="ECO:0000313" key="3">
    <source>
        <dbReference type="EMBL" id="ERJ58011.1"/>
    </source>
</evidence>
<dbReference type="EMBL" id="ATDL01000018">
    <property type="protein sequence ID" value="ERJ58011.1"/>
    <property type="molecule type" value="Genomic_DNA"/>
</dbReference>
<accession>U2H8H0</accession>
<dbReference type="PATRIC" id="fig|1346330.5.peg.3354"/>
<dbReference type="RefSeq" id="WP_021071491.1">
    <property type="nucleotide sequence ID" value="NZ_ATDL01000018.1"/>
</dbReference>
<dbReference type="Gene3D" id="1.25.40.10">
    <property type="entry name" value="Tetratricopeptide repeat domain"/>
    <property type="match status" value="1"/>
</dbReference>
<dbReference type="OrthoDB" id="9776208at2"/>
<feature type="repeat" description="TPR" evidence="1">
    <location>
        <begin position="196"/>
        <end position="229"/>
    </location>
</feature>
<evidence type="ECO:0000256" key="2">
    <source>
        <dbReference type="SAM" id="SignalP"/>
    </source>
</evidence>
<dbReference type="Pfam" id="PF00515">
    <property type="entry name" value="TPR_1"/>
    <property type="match status" value="1"/>
</dbReference>
<dbReference type="eggNOG" id="COG0457">
    <property type="taxonomic scope" value="Bacteria"/>
</dbReference>
<dbReference type="PROSITE" id="PS50005">
    <property type="entry name" value="TPR"/>
    <property type="match status" value="1"/>
</dbReference>
<feature type="chain" id="PRO_5004628986" evidence="2">
    <location>
        <begin position="22"/>
        <end position="293"/>
    </location>
</feature>
<feature type="signal peptide" evidence="2">
    <location>
        <begin position="1"/>
        <end position="21"/>
    </location>
</feature>
<dbReference type="Proteomes" id="UP000016584">
    <property type="component" value="Unassembled WGS sequence"/>
</dbReference>
<keyword evidence="1" id="KW-0802">TPR repeat</keyword>
<dbReference type="SUPFAM" id="SSF48452">
    <property type="entry name" value="TPR-like"/>
    <property type="match status" value="1"/>
</dbReference>
<name>U2H8H0_9SPHI</name>